<keyword evidence="2" id="KW-1185">Reference proteome</keyword>
<dbReference type="Proteomes" id="UP000708148">
    <property type="component" value="Unassembled WGS sequence"/>
</dbReference>
<dbReference type="AlphaFoldDB" id="A0A8S1J8F4"/>
<gene>
    <name evidence="1" type="ORF">OSTQU699_LOCUS7897</name>
</gene>
<organism evidence="1 2">
    <name type="scientific">Ostreobium quekettii</name>
    <dbReference type="NCBI Taxonomy" id="121088"/>
    <lineage>
        <taxon>Eukaryota</taxon>
        <taxon>Viridiplantae</taxon>
        <taxon>Chlorophyta</taxon>
        <taxon>core chlorophytes</taxon>
        <taxon>Ulvophyceae</taxon>
        <taxon>TCBD clade</taxon>
        <taxon>Bryopsidales</taxon>
        <taxon>Ostreobineae</taxon>
        <taxon>Ostreobiaceae</taxon>
        <taxon>Ostreobium</taxon>
    </lineage>
</organism>
<evidence type="ECO:0000313" key="2">
    <source>
        <dbReference type="Proteomes" id="UP000708148"/>
    </source>
</evidence>
<name>A0A8S1J8F4_9CHLO</name>
<accession>A0A8S1J8F4</accession>
<evidence type="ECO:0000313" key="1">
    <source>
        <dbReference type="EMBL" id="CAD7702540.1"/>
    </source>
</evidence>
<protein>
    <submittedName>
        <fullName evidence="1">Uncharacterized protein</fullName>
    </submittedName>
</protein>
<dbReference type="EMBL" id="CAJHUC010001863">
    <property type="protein sequence ID" value="CAD7702540.1"/>
    <property type="molecule type" value="Genomic_DNA"/>
</dbReference>
<comment type="caution">
    <text evidence="1">The sequence shown here is derived from an EMBL/GenBank/DDBJ whole genome shotgun (WGS) entry which is preliminary data.</text>
</comment>
<proteinExistence type="predicted"/>
<reference evidence="1" key="1">
    <citation type="submission" date="2020-12" db="EMBL/GenBank/DDBJ databases">
        <authorList>
            <person name="Iha C."/>
        </authorList>
    </citation>
    <scope>NUCLEOTIDE SEQUENCE</scope>
</reference>
<sequence>MTNVWNFHVACEDIHSVNRTSACGHALVSALPKKWRGGSRCHRNASRWKDGRLEAGVVLQVVSQSNDGCTCREGTFRFSNASANEPFDFGECRTCDGEDMVPSVTGRYCVQCDGTSGTEGILDGGFRVGNDERWQPAIKSGDTCVCATPVANSVVTEYGIHGTPFTSNGVLVMRCLVCPEGTIVHDGRCTACRHPTVLTADGQCSCGDIVPCFEEGKEIQYIADELNIFAQGSLQLCARCVWEGCTSAG</sequence>